<dbReference type="Pfam" id="PF00397">
    <property type="entry name" value="WW"/>
    <property type="match status" value="1"/>
</dbReference>
<reference evidence="2" key="1">
    <citation type="submission" date="2021-06" db="EMBL/GenBank/DDBJ databases">
        <authorList>
            <person name="Hodson N. C."/>
            <person name="Mongue J. A."/>
            <person name="Jaron S. K."/>
        </authorList>
    </citation>
    <scope>NUCLEOTIDE SEQUENCE</scope>
</reference>
<evidence type="ECO:0000259" key="1">
    <source>
        <dbReference type="PROSITE" id="PS50020"/>
    </source>
</evidence>
<proteinExistence type="predicted"/>
<evidence type="ECO:0000313" key="3">
    <source>
        <dbReference type="Proteomes" id="UP000708208"/>
    </source>
</evidence>
<gene>
    <name evidence="2" type="ORF">AFUS01_LOCUS9066</name>
</gene>
<protein>
    <recommendedName>
        <fullName evidence="1">WW domain-containing protein</fullName>
    </recommendedName>
</protein>
<dbReference type="PROSITE" id="PS50020">
    <property type="entry name" value="WW_DOMAIN_2"/>
    <property type="match status" value="1"/>
</dbReference>
<feature type="domain" description="WW" evidence="1">
    <location>
        <begin position="1"/>
        <end position="22"/>
    </location>
</feature>
<feature type="non-terminal residue" evidence="2">
    <location>
        <position position="1"/>
    </location>
</feature>
<evidence type="ECO:0000313" key="2">
    <source>
        <dbReference type="EMBL" id="CAG7719760.1"/>
    </source>
</evidence>
<sequence>DQGKTYYHNVNTKESRWTVPPELEEIRAKIVSEAQAAMTPQPVPVTTTTSIISTQIPNSVPMAV</sequence>
<dbReference type="CDD" id="cd00201">
    <property type="entry name" value="WW"/>
    <property type="match status" value="1"/>
</dbReference>
<name>A0A8J2NZ83_9HEXA</name>
<organism evidence="2 3">
    <name type="scientific">Allacma fusca</name>
    <dbReference type="NCBI Taxonomy" id="39272"/>
    <lineage>
        <taxon>Eukaryota</taxon>
        <taxon>Metazoa</taxon>
        <taxon>Ecdysozoa</taxon>
        <taxon>Arthropoda</taxon>
        <taxon>Hexapoda</taxon>
        <taxon>Collembola</taxon>
        <taxon>Symphypleona</taxon>
        <taxon>Sminthuridae</taxon>
        <taxon>Allacma</taxon>
    </lineage>
</organism>
<dbReference type="AlphaFoldDB" id="A0A8J2NZ83"/>
<keyword evidence="3" id="KW-1185">Reference proteome</keyword>
<dbReference type="InterPro" id="IPR001202">
    <property type="entry name" value="WW_dom"/>
</dbReference>
<dbReference type="Proteomes" id="UP000708208">
    <property type="component" value="Unassembled WGS sequence"/>
</dbReference>
<dbReference type="EMBL" id="CAJVCH010064365">
    <property type="protein sequence ID" value="CAG7719760.1"/>
    <property type="molecule type" value="Genomic_DNA"/>
</dbReference>
<comment type="caution">
    <text evidence="2">The sequence shown here is derived from an EMBL/GenBank/DDBJ whole genome shotgun (WGS) entry which is preliminary data.</text>
</comment>
<accession>A0A8J2NZ83</accession>